<organism evidence="1 2">
    <name type="scientific">Nonlabens dokdonensis</name>
    <dbReference type="NCBI Taxonomy" id="328515"/>
    <lineage>
        <taxon>Bacteria</taxon>
        <taxon>Pseudomonadati</taxon>
        <taxon>Bacteroidota</taxon>
        <taxon>Flavobacteriia</taxon>
        <taxon>Flavobacteriales</taxon>
        <taxon>Flavobacteriaceae</taxon>
        <taxon>Nonlabens</taxon>
    </lineage>
</organism>
<dbReference type="RefSeq" id="WP_303687968.1">
    <property type="nucleotide sequence ID" value="NZ_CAJXYO010000054.1"/>
</dbReference>
<accession>A0A1Z8AHX7</accession>
<reference evidence="2" key="1">
    <citation type="journal article" date="2017" name="Proc. Natl. Acad. Sci. U.S.A.">
        <title>Simulation of Deepwater Horizon oil plume reveals substrate specialization within a complex community of hydrocarbon-degraders.</title>
        <authorList>
            <person name="Hu P."/>
            <person name="Dubinsky E.A."/>
            <person name="Probst A.J."/>
            <person name="Wang J."/>
            <person name="Sieber C.M.K."/>
            <person name="Tom L.M."/>
            <person name="Gardinali P."/>
            <person name="Banfield J.F."/>
            <person name="Atlas R.M."/>
            <person name="Andersen G.L."/>
        </authorList>
    </citation>
    <scope>NUCLEOTIDE SEQUENCE [LARGE SCALE GENOMIC DNA]</scope>
</reference>
<protein>
    <submittedName>
        <fullName evidence="1">Uncharacterized protein</fullName>
    </submittedName>
</protein>
<dbReference type="AlphaFoldDB" id="A0A1Z8AHX7"/>
<dbReference type="Proteomes" id="UP000196102">
    <property type="component" value="Unassembled WGS sequence"/>
</dbReference>
<evidence type="ECO:0000313" key="1">
    <source>
        <dbReference type="EMBL" id="OUS09748.1"/>
    </source>
</evidence>
<comment type="caution">
    <text evidence="1">The sequence shown here is derived from an EMBL/GenBank/DDBJ whole genome shotgun (WGS) entry which is preliminary data.</text>
</comment>
<proteinExistence type="predicted"/>
<sequence>MTTVKTSPLYSEVLKELNYSWGCFYFFDGFVVSEINEGVNFSWEFAKHVILEVNEFYKSNSSDLVYISNRINGYNVKPVDWFKFTACAFKLKGYGIVVDSHIKSRNAKFESLFVPMKIKVFNDLLDCIQWAAHLNEKTRQLTD</sequence>
<gene>
    <name evidence="1" type="ORF">A9Q93_13460</name>
</gene>
<evidence type="ECO:0000313" key="2">
    <source>
        <dbReference type="Proteomes" id="UP000196102"/>
    </source>
</evidence>
<name>A0A1Z8AHX7_9FLAO</name>
<dbReference type="EMBL" id="MAAX01000208">
    <property type="protein sequence ID" value="OUS09748.1"/>
    <property type="molecule type" value="Genomic_DNA"/>
</dbReference>